<evidence type="ECO:0000313" key="2">
    <source>
        <dbReference type="EMBL" id="CAA9993203.1"/>
    </source>
</evidence>
<reference evidence="1 3" key="1">
    <citation type="submission" date="2020-02" db="EMBL/GenBank/DDBJ databases">
        <authorList>
            <person name="Ferguson B K."/>
        </authorList>
    </citation>
    <scope>NUCLEOTIDE SEQUENCE [LARGE SCALE GENOMIC DNA]</scope>
</reference>
<sequence length="133" mass="15137">MCFTMNCRRCRARRRAGATEERRRAGRRSSGSTCVSGRECGSWPETAAVTRGQRKYSIFTRKFSMRCQHRPQPFHPFTRAARRWLHARLVLTTSLAARLRAALPAGAPFFVCVRRFPTSADRRSIPAHPATDS</sequence>
<gene>
    <name evidence="1" type="ORF">NTEN_LOCUS189</name>
    <name evidence="2" type="ORF">NTEN_LOCUS190</name>
</gene>
<dbReference type="Proteomes" id="UP000479000">
    <property type="component" value="Unassembled WGS sequence"/>
</dbReference>
<evidence type="ECO:0000313" key="1">
    <source>
        <dbReference type="EMBL" id="CAA9993202.1"/>
    </source>
</evidence>
<protein>
    <submittedName>
        <fullName evidence="1">Uncharacterized protein</fullName>
    </submittedName>
</protein>
<organism evidence="1 3">
    <name type="scientific">Nesidiocoris tenuis</name>
    <dbReference type="NCBI Taxonomy" id="355587"/>
    <lineage>
        <taxon>Eukaryota</taxon>
        <taxon>Metazoa</taxon>
        <taxon>Ecdysozoa</taxon>
        <taxon>Arthropoda</taxon>
        <taxon>Hexapoda</taxon>
        <taxon>Insecta</taxon>
        <taxon>Pterygota</taxon>
        <taxon>Neoptera</taxon>
        <taxon>Paraneoptera</taxon>
        <taxon>Hemiptera</taxon>
        <taxon>Heteroptera</taxon>
        <taxon>Panheteroptera</taxon>
        <taxon>Cimicomorpha</taxon>
        <taxon>Miridae</taxon>
        <taxon>Dicyphina</taxon>
        <taxon>Nesidiocoris</taxon>
    </lineage>
</organism>
<feature type="non-terminal residue" evidence="1">
    <location>
        <position position="133"/>
    </location>
</feature>
<name>A0A6H5FVW4_9HEMI</name>
<accession>A0A6H5FVW4</accession>
<dbReference type="EMBL" id="CADCXU010000249">
    <property type="protein sequence ID" value="CAA9993203.1"/>
    <property type="molecule type" value="Genomic_DNA"/>
</dbReference>
<evidence type="ECO:0000313" key="3">
    <source>
        <dbReference type="Proteomes" id="UP000479000"/>
    </source>
</evidence>
<dbReference type="EMBL" id="CADCXU010000247">
    <property type="protein sequence ID" value="CAA9993202.1"/>
    <property type="molecule type" value="Genomic_DNA"/>
</dbReference>
<keyword evidence="3" id="KW-1185">Reference proteome</keyword>
<dbReference type="AlphaFoldDB" id="A0A6H5FVW4"/>
<proteinExistence type="predicted"/>